<name>A0ABQ9ZHQ8_9CRUS</name>
<sequence length="99" mass="11045">MSIDYCLIFIATPTSVLLTSGVHLITSGVPNMNNRNVHLRYENSKPLPGDVFAFRVRVDSITAQTCDEDGSIPDPDTSVSSGHTFLLEFLNRKMFRLQN</sequence>
<evidence type="ECO:0000313" key="2">
    <source>
        <dbReference type="Proteomes" id="UP001234178"/>
    </source>
</evidence>
<protein>
    <submittedName>
        <fullName evidence="1">Uncharacterized protein</fullName>
    </submittedName>
</protein>
<accession>A0ABQ9ZHQ8</accession>
<proteinExistence type="predicted"/>
<organism evidence="1 2">
    <name type="scientific">Daphnia magna</name>
    <dbReference type="NCBI Taxonomy" id="35525"/>
    <lineage>
        <taxon>Eukaryota</taxon>
        <taxon>Metazoa</taxon>
        <taxon>Ecdysozoa</taxon>
        <taxon>Arthropoda</taxon>
        <taxon>Crustacea</taxon>
        <taxon>Branchiopoda</taxon>
        <taxon>Diplostraca</taxon>
        <taxon>Cladocera</taxon>
        <taxon>Anomopoda</taxon>
        <taxon>Daphniidae</taxon>
        <taxon>Daphnia</taxon>
    </lineage>
</organism>
<comment type="caution">
    <text evidence="1">The sequence shown here is derived from an EMBL/GenBank/DDBJ whole genome shotgun (WGS) entry which is preliminary data.</text>
</comment>
<evidence type="ECO:0000313" key="1">
    <source>
        <dbReference type="EMBL" id="KAK4012466.1"/>
    </source>
</evidence>
<dbReference type="EMBL" id="JAOYFB010000004">
    <property type="protein sequence ID" value="KAK4012466.1"/>
    <property type="molecule type" value="Genomic_DNA"/>
</dbReference>
<dbReference type="Proteomes" id="UP001234178">
    <property type="component" value="Unassembled WGS sequence"/>
</dbReference>
<gene>
    <name evidence="1" type="ORF">OUZ56_024705</name>
</gene>
<reference evidence="1 2" key="1">
    <citation type="journal article" date="2023" name="Nucleic Acids Res.">
        <title>The hologenome of Daphnia magna reveals possible DNA methylation and microbiome-mediated evolution of the host genome.</title>
        <authorList>
            <person name="Chaturvedi A."/>
            <person name="Li X."/>
            <person name="Dhandapani V."/>
            <person name="Marshall H."/>
            <person name="Kissane S."/>
            <person name="Cuenca-Cambronero M."/>
            <person name="Asole G."/>
            <person name="Calvet F."/>
            <person name="Ruiz-Romero M."/>
            <person name="Marangio P."/>
            <person name="Guigo R."/>
            <person name="Rago D."/>
            <person name="Mirbahai L."/>
            <person name="Eastwood N."/>
            <person name="Colbourne J.K."/>
            <person name="Zhou J."/>
            <person name="Mallon E."/>
            <person name="Orsini L."/>
        </authorList>
    </citation>
    <scope>NUCLEOTIDE SEQUENCE [LARGE SCALE GENOMIC DNA]</scope>
    <source>
        <strain evidence="1">LRV0_1</strain>
    </source>
</reference>
<keyword evidence="2" id="KW-1185">Reference proteome</keyword>